<dbReference type="VEuPathDB" id="FungiDB:RhiirFUN_010065"/>
<organism evidence="1">
    <name type="scientific">Rhizophagus irregularis (strain DAOM 181602 / DAOM 197198 / MUCL 43194)</name>
    <name type="common">Arbuscular mycorrhizal fungus</name>
    <name type="synonym">Glomus intraradices</name>
    <dbReference type="NCBI Taxonomy" id="747089"/>
    <lineage>
        <taxon>Eukaryota</taxon>
        <taxon>Fungi</taxon>
        <taxon>Fungi incertae sedis</taxon>
        <taxon>Mucoromycota</taxon>
        <taxon>Glomeromycotina</taxon>
        <taxon>Glomeromycetes</taxon>
        <taxon>Glomerales</taxon>
        <taxon>Glomeraceae</taxon>
        <taxon>Rhizophagus</taxon>
    </lineage>
</organism>
<accession>U9TWW9</accession>
<dbReference type="HOGENOM" id="CLU_1316006_0_0_1"/>
<gene>
    <name evidence="1" type="ORF">GLOINDRAFT_28979</name>
</gene>
<proteinExistence type="predicted"/>
<dbReference type="AlphaFoldDB" id="U9TWW9"/>
<protein>
    <submittedName>
        <fullName evidence="1">Uncharacterized protein</fullName>
    </submittedName>
</protein>
<dbReference type="EMBL" id="KI286658">
    <property type="protein sequence ID" value="ESA10838.1"/>
    <property type="molecule type" value="Genomic_DNA"/>
</dbReference>
<evidence type="ECO:0000313" key="1">
    <source>
        <dbReference type="EMBL" id="ESA10838.1"/>
    </source>
</evidence>
<name>U9TWW9_RHIID</name>
<sequence>MSAVKREEYFKETEPSEWSLVSFLSWRSKQHEVLQMSLEYSTWKSFIENIVNNSQLQYIVILHRERLKNWYFRLRALTALPESYNNKNLELKYIIDKSEAATTHSALMGERRSQILESELKHKRKDFFQSPAEVSTNLASYAHLQKLLNEGVQLPASYKQKNEVRENASTCKKTKKRVKITMKTNYSGEKFSSKFPFSSNEEDEEITVK</sequence>
<reference evidence="1" key="1">
    <citation type="submission" date="2013-07" db="EMBL/GenBank/DDBJ databases">
        <title>The genome of an arbuscular mycorrhizal fungus provides insights into the evolution of the oldest plant symbiosis.</title>
        <authorList>
            <consortium name="DOE Joint Genome Institute"/>
            <person name="Tisserant E."/>
            <person name="Malbreil M."/>
            <person name="Kuo A."/>
            <person name="Kohler A."/>
            <person name="Symeonidi A."/>
            <person name="Balestrini R."/>
            <person name="Charron P."/>
            <person name="Duensing N."/>
            <person name="Frei-dit-Frey N."/>
            <person name="Gianinazzi-Pearson V."/>
            <person name="Gilbert B."/>
            <person name="Handa Y."/>
            <person name="Hijri M."/>
            <person name="Kaul R."/>
            <person name="Kawaguchi M."/>
            <person name="Krajinski F."/>
            <person name="Lammers P."/>
            <person name="Lapierre D."/>
            <person name="Masclaux F.G."/>
            <person name="Murat C."/>
            <person name="Morin E."/>
            <person name="Ndikumana S."/>
            <person name="Pagni M."/>
            <person name="Petitpierre D."/>
            <person name="Requena N."/>
            <person name="Rosikiewicz P."/>
            <person name="Riley R."/>
            <person name="Saito K."/>
            <person name="San Clemente H."/>
            <person name="Shapiro H."/>
            <person name="van Tuinen D."/>
            <person name="Becard G."/>
            <person name="Bonfante P."/>
            <person name="Paszkowski U."/>
            <person name="Shachar-Hill Y."/>
            <person name="Young J.P."/>
            <person name="Sanders I.R."/>
            <person name="Henrissat B."/>
            <person name="Rensing S.A."/>
            <person name="Grigoriev I.V."/>
            <person name="Corradi N."/>
            <person name="Roux C."/>
            <person name="Martin F."/>
        </authorList>
    </citation>
    <scope>NUCLEOTIDE SEQUENCE</scope>
    <source>
        <strain evidence="1">DAOM 197198</strain>
    </source>
</reference>